<dbReference type="InterPro" id="IPR002347">
    <property type="entry name" value="SDR_fam"/>
</dbReference>
<dbReference type="Gene3D" id="3.40.50.720">
    <property type="entry name" value="NAD(P)-binding Rossmann-like Domain"/>
    <property type="match status" value="1"/>
</dbReference>
<keyword evidence="2" id="KW-0560">Oxidoreductase</keyword>
<dbReference type="InterPro" id="IPR057326">
    <property type="entry name" value="KR_dom"/>
</dbReference>
<evidence type="ECO:0000256" key="3">
    <source>
        <dbReference type="RuleBase" id="RU000363"/>
    </source>
</evidence>
<dbReference type="AlphaFoldDB" id="A0A6L9SDQ2"/>
<name>A0A6L9SDQ2_9ACTN</name>
<evidence type="ECO:0000313" key="6">
    <source>
        <dbReference type="Proteomes" id="UP000475214"/>
    </source>
</evidence>
<evidence type="ECO:0000259" key="4">
    <source>
        <dbReference type="SMART" id="SM00822"/>
    </source>
</evidence>
<dbReference type="SMART" id="SM00822">
    <property type="entry name" value="PKS_KR"/>
    <property type="match status" value="1"/>
</dbReference>
<protein>
    <submittedName>
        <fullName evidence="5">SDR family oxidoreductase</fullName>
    </submittedName>
</protein>
<dbReference type="CDD" id="cd05233">
    <property type="entry name" value="SDR_c"/>
    <property type="match status" value="1"/>
</dbReference>
<keyword evidence="6" id="KW-1185">Reference proteome</keyword>
<dbReference type="PANTHER" id="PTHR44196">
    <property type="entry name" value="DEHYDROGENASE/REDUCTASE SDR FAMILY MEMBER 7B"/>
    <property type="match status" value="1"/>
</dbReference>
<feature type="domain" description="Ketoreductase" evidence="4">
    <location>
        <begin position="2"/>
        <end position="183"/>
    </location>
</feature>
<dbReference type="InterPro" id="IPR036291">
    <property type="entry name" value="NAD(P)-bd_dom_sf"/>
</dbReference>
<comment type="similarity">
    <text evidence="1 3">Belongs to the short-chain dehydrogenases/reductases (SDR) family.</text>
</comment>
<dbReference type="SUPFAM" id="SSF51735">
    <property type="entry name" value="NAD(P)-binding Rossmann-fold domains"/>
    <property type="match status" value="1"/>
</dbReference>
<comment type="caution">
    <text evidence="5">The sequence shown here is derived from an EMBL/GenBank/DDBJ whole genome shotgun (WGS) entry which is preliminary data.</text>
</comment>
<dbReference type="RefSeq" id="WP_163742662.1">
    <property type="nucleotide sequence ID" value="NZ_JAAGOA010000020.1"/>
</dbReference>
<dbReference type="PRINTS" id="PR00080">
    <property type="entry name" value="SDRFAMILY"/>
</dbReference>
<dbReference type="PRINTS" id="PR00081">
    <property type="entry name" value="GDHRDH"/>
</dbReference>
<dbReference type="GO" id="GO:0016020">
    <property type="term" value="C:membrane"/>
    <property type="evidence" value="ECO:0007669"/>
    <property type="project" value="TreeGrafter"/>
</dbReference>
<dbReference type="EMBL" id="JAAGOA010000020">
    <property type="protein sequence ID" value="NEE03217.1"/>
    <property type="molecule type" value="Genomic_DNA"/>
</dbReference>
<gene>
    <name evidence="5" type="ORF">G1H10_23910</name>
</gene>
<dbReference type="PIRSF" id="PIRSF000126">
    <property type="entry name" value="11-beta-HSD1"/>
    <property type="match status" value="1"/>
</dbReference>
<evidence type="ECO:0000256" key="1">
    <source>
        <dbReference type="ARBA" id="ARBA00006484"/>
    </source>
</evidence>
<organism evidence="5 6">
    <name type="scientific">Phytoactinopolyspora halotolerans</name>
    <dbReference type="NCBI Taxonomy" id="1981512"/>
    <lineage>
        <taxon>Bacteria</taxon>
        <taxon>Bacillati</taxon>
        <taxon>Actinomycetota</taxon>
        <taxon>Actinomycetes</taxon>
        <taxon>Jiangellales</taxon>
        <taxon>Jiangellaceae</taxon>
        <taxon>Phytoactinopolyspora</taxon>
    </lineage>
</organism>
<evidence type="ECO:0000256" key="2">
    <source>
        <dbReference type="ARBA" id="ARBA00023002"/>
    </source>
</evidence>
<accession>A0A6L9SDQ2</accession>
<evidence type="ECO:0000313" key="5">
    <source>
        <dbReference type="EMBL" id="NEE03217.1"/>
    </source>
</evidence>
<dbReference type="GO" id="GO:0016491">
    <property type="term" value="F:oxidoreductase activity"/>
    <property type="evidence" value="ECO:0007669"/>
    <property type="project" value="UniProtKB-KW"/>
</dbReference>
<reference evidence="5 6" key="1">
    <citation type="submission" date="2020-02" db="EMBL/GenBank/DDBJ databases">
        <authorList>
            <person name="Li X.-J."/>
            <person name="Han X.-M."/>
        </authorList>
    </citation>
    <scope>NUCLEOTIDE SEQUENCE [LARGE SCALE GENOMIC DNA]</scope>
    <source>
        <strain evidence="5 6">CCTCC AB 2017055</strain>
    </source>
</reference>
<sequence length="265" mass="28292">MATALITGGTSGIGLAFARLLAGRGYDIVLVARDAQRLEETADKIASASGRRVETLPADLSDRGGVARVAERLAADEQPIDLLVNNAGFGIHEPLASSDSAAHERAIEVMCRAVLVLGGTAAEKMASRERGMIINVSSTAGFLALGGYSAVKAWVTSYSESLAVELRGTGVRVTALCPGWVRTEFHQRAGLSTSSIPSWLWTDSEHVVATALKDAARGKVISIPTMRYRGLMWCVRHLPRGTVRAISGKITSRRRTPRPEGEEAR</sequence>
<proteinExistence type="inferred from homology"/>
<dbReference type="PANTHER" id="PTHR44196:SF2">
    <property type="entry name" value="SHORT-CHAIN DEHYDROGENASE-RELATED"/>
    <property type="match status" value="1"/>
</dbReference>
<dbReference type="Pfam" id="PF00106">
    <property type="entry name" value="adh_short"/>
    <property type="match status" value="1"/>
</dbReference>
<dbReference type="Proteomes" id="UP000475214">
    <property type="component" value="Unassembled WGS sequence"/>
</dbReference>